<evidence type="ECO:0000313" key="2">
    <source>
        <dbReference type="EMBL" id="AZP13768.1"/>
    </source>
</evidence>
<dbReference type="GO" id="GO:0006569">
    <property type="term" value="P:L-tryptophan catabolic process"/>
    <property type="evidence" value="ECO:0007669"/>
    <property type="project" value="InterPro"/>
</dbReference>
<dbReference type="Pfam" id="PF22580">
    <property type="entry name" value="KYNU_C"/>
    <property type="match status" value="1"/>
</dbReference>
<keyword evidence="1" id="KW-0663">Pyridoxal phosphate</keyword>
<reference evidence="2 3" key="1">
    <citation type="journal article" date="2011" name="Int. J. Syst. Evol. Microbiol.">
        <title>Description of Undibacterium oligocarboniphilum sp. nov., isolated from purified water, and Undibacterium pigrum strain CCUG 49012 as the type strain of Undibacterium parvum sp. nov., and emended descriptions of the genus Undibacterium and the species Undibacterium pigrum.</title>
        <authorList>
            <person name="Eder W."/>
            <person name="Wanner G."/>
            <person name="Ludwig W."/>
            <person name="Busse H.J."/>
            <person name="Ziemke-Kageler F."/>
            <person name="Lang E."/>
        </authorList>
    </citation>
    <scope>NUCLEOTIDE SEQUENCE [LARGE SCALE GENOMIC DNA]</scope>
    <source>
        <strain evidence="2 3">DSM 23061</strain>
    </source>
</reference>
<proteinExistence type="predicted"/>
<organism evidence="2 3">
    <name type="scientific">Undibacterium parvum</name>
    <dbReference type="NCBI Taxonomy" id="401471"/>
    <lineage>
        <taxon>Bacteria</taxon>
        <taxon>Pseudomonadati</taxon>
        <taxon>Pseudomonadota</taxon>
        <taxon>Betaproteobacteria</taxon>
        <taxon>Burkholderiales</taxon>
        <taxon>Oxalobacteraceae</taxon>
        <taxon>Undibacterium</taxon>
    </lineage>
</organism>
<sequence>MQVNKVLNFTYAGNSIVKPVCGLNAVPQEGVIHPHEFVFVYQEQDAQERRWQHLTQSLRERLCHYGLEMAILDNHQEPRQSSIAVVHKDAYLIVQSMAYEGVVGEFNLQHILEFGFAPVLTRQIDLLRTLNGLEYVMKTGY</sequence>
<dbReference type="GO" id="GO:0009435">
    <property type="term" value="P:NAD+ biosynthetic process"/>
    <property type="evidence" value="ECO:0007669"/>
    <property type="project" value="InterPro"/>
</dbReference>
<dbReference type="EMBL" id="CP034464">
    <property type="protein sequence ID" value="AZP13768.1"/>
    <property type="molecule type" value="Genomic_DNA"/>
</dbReference>
<evidence type="ECO:0000256" key="1">
    <source>
        <dbReference type="ARBA" id="ARBA00022898"/>
    </source>
</evidence>
<dbReference type="GO" id="GO:0030170">
    <property type="term" value="F:pyridoxal phosphate binding"/>
    <property type="evidence" value="ECO:0007669"/>
    <property type="project" value="InterPro"/>
</dbReference>
<dbReference type="RefSeq" id="WP_126129137.1">
    <property type="nucleotide sequence ID" value="NZ_CP034464.1"/>
</dbReference>
<dbReference type="InterPro" id="IPR010111">
    <property type="entry name" value="Kynureninase"/>
</dbReference>
<keyword evidence="3" id="KW-1185">Reference proteome</keyword>
<evidence type="ECO:0000313" key="3">
    <source>
        <dbReference type="Proteomes" id="UP000275663"/>
    </source>
</evidence>
<dbReference type="AlphaFoldDB" id="A0A3S9HNT1"/>
<protein>
    <submittedName>
        <fullName evidence="2">Uncharacterized protein</fullName>
    </submittedName>
</protein>
<dbReference type="KEGG" id="upv:EJN92_18305"/>
<dbReference type="GO" id="GO:0005737">
    <property type="term" value="C:cytoplasm"/>
    <property type="evidence" value="ECO:0007669"/>
    <property type="project" value="InterPro"/>
</dbReference>
<dbReference type="GO" id="GO:0030429">
    <property type="term" value="F:kynureninase activity"/>
    <property type="evidence" value="ECO:0007669"/>
    <property type="project" value="InterPro"/>
</dbReference>
<gene>
    <name evidence="2" type="ORF">EJN92_18305</name>
</gene>
<dbReference type="OrthoDB" id="9836258at2"/>
<name>A0A3S9HNT1_9BURK</name>
<dbReference type="Proteomes" id="UP000275663">
    <property type="component" value="Chromosome"/>
</dbReference>
<accession>A0A3S9HNT1</accession>